<organism evidence="2">
    <name type="scientific">Candidatus Moduliflexus flocculans</name>
    <dbReference type="NCBI Taxonomy" id="1499966"/>
    <lineage>
        <taxon>Bacteria</taxon>
        <taxon>Candidatus Moduliflexota</taxon>
        <taxon>Candidatus Moduliflexia</taxon>
        <taxon>Candidatus Moduliflexales</taxon>
        <taxon>Candidatus Moduliflexaceae</taxon>
    </lineage>
</organism>
<sequence>MQTKNFYIPVILILCIVLLRGLIYSLVIPFDQAPDEKHHFLQIKAKQMQLKDASKEERQEVAAHIEAAWSQLWYVDTPEERFTRERFKGSNLPTPPSSQQLYYLVTATILRLCSLEEIRNEIYLLRGLSVLCGVIVVGFAMLISRELFPSERFLQLGIPIFIAFVPQFSAMNGVISNDKLAEVFATLLFWILVRIFKQGISWQYGLAYLLTIALALLSKRTTYFLLPLSLLATFLYCWKKRLGVRMHLYLFGAMLLVIGIGYGLLWLPGVHSWVHDHIISIPDARRLPKAIFRPELFTAATLLYIAKFFTVMYWGFWGIFGYMTIHLHHFWYVAAACAQILAIVGLVKYVIQAKRQRIILKAWQASLLYLFGASIVLALLIPVLRSIILKFDAPDLTQGRYLFTIMVPISTLTLLGLSALFPPKYHRWVGGIGIGALCLLDAIVIVKYLFLNFHHATLF</sequence>
<evidence type="ECO:0000256" key="1">
    <source>
        <dbReference type="SAM" id="Phobius"/>
    </source>
</evidence>
<dbReference type="AlphaFoldDB" id="A0A0S6VVP2"/>
<feature type="transmembrane region" description="Helical" evidence="1">
    <location>
        <begin position="296"/>
        <end position="317"/>
    </location>
</feature>
<protein>
    <recommendedName>
        <fullName evidence="4">Glycosyltransferase RgtA/B/C/D-like domain-containing protein</fullName>
    </recommendedName>
</protein>
<reference evidence="2" key="1">
    <citation type="journal article" date="2015" name="PeerJ">
        <title>First genomic representation of candidate bacterial phylum KSB3 points to enhanced environmental sensing as a trigger of wastewater bulking.</title>
        <authorList>
            <person name="Sekiguchi Y."/>
            <person name="Ohashi A."/>
            <person name="Parks D.H."/>
            <person name="Yamauchi T."/>
            <person name="Tyson G.W."/>
            <person name="Hugenholtz P."/>
        </authorList>
    </citation>
    <scope>NUCLEOTIDE SEQUENCE [LARGE SCALE GENOMIC DNA]</scope>
</reference>
<feature type="transmembrane region" description="Helical" evidence="1">
    <location>
        <begin position="367"/>
        <end position="389"/>
    </location>
</feature>
<evidence type="ECO:0000313" key="2">
    <source>
        <dbReference type="EMBL" id="GAK49769.1"/>
    </source>
</evidence>
<feature type="transmembrane region" description="Helical" evidence="1">
    <location>
        <begin position="428"/>
        <end position="450"/>
    </location>
</feature>
<keyword evidence="1" id="KW-1133">Transmembrane helix</keyword>
<feature type="transmembrane region" description="Helical" evidence="1">
    <location>
        <begin position="123"/>
        <end position="144"/>
    </location>
</feature>
<name>A0A0S6VVP2_9BACT</name>
<evidence type="ECO:0000313" key="3">
    <source>
        <dbReference type="Proteomes" id="UP000030700"/>
    </source>
</evidence>
<keyword evidence="1" id="KW-0812">Transmembrane</keyword>
<feature type="transmembrane region" description="Helical" evidence="1">
    <location>
        <begin position="329"/>
        <end position="347"/>
    </location>
</feature>
<accession>A0A0S6VVP2</accession>
<feature type="transmembrane region" description="Helical" evidence="1">
    <location>
        <begin position="248"/>
        <end position="267"/>
    </location>
</feature>
<dbReference type="STRING" id="1499966.U14_00993"/>
<gene>
    <name evidence="2" type="ORF">U14_00993</name>
</gene>
<dbReference type="Proteomes" id="UP000030700">
    <property type="component" value="Unassembled WGS sequence"/>
</dbReference>
<feature type="transmembrane region" description="Helical" evidence="1">
    <location>
        <begin position="401"/>
        <end position="421"/>
    </location>
</feature>
<keyword evidence="3" id="KW-1185">Reference proteome</keyword>
<proteinExistence type="predicted"/>
<keyword evidence="1" id="KW-0472">Membrane</keyword>
<dbReference type="HOGENOM" id="CLU_592930_0_0_0"/>
<feature type="transmembrane region" description="Helical" evidence="1">
    <location>
        <begin position="156"/>
        <end position="175"/>
    </location>
</feature>
<evidence type="ECO:0008006" key="4">
    <source>
        <dbReference type="Google" id="ProtNLM"/>
    </source>
</evidence>
<dbReference type="EMBL" id="DF820455">
    <property type="protein sequence ID" value="GAK49769.1"/>
    <property type="molecule type" value="Genomic_DNA"/>
</dbReference>
<feature type="transmembrane region" description="Helical" evidence="1">
    <location>
        <begin position="202"/>
        <end position="217"/>
    </location>
</feature>
<feature type="transmembrane region" description="Helical" evidence="1">
    <location>
        <begin position="6"/>
        <end position="27"/>
    </location>
</feature>